<evidence type="ECO:0000259" key="8">
    <source>
        <dbReference type="Pfam" id="PF00884"/>
    </source>
</evidence>
<reference evidence="10" key="1">
    <citation type="submission" date="2025-08" db="UniProtKB">
        <authorList>
            <consortium name="RefSeq"/>
        </authorList>
    </citation>
    <scope>IDENTIFICATION</scope>
    <source>
        <tissue evidence="10">Testes</tissue>
    </source>
</reference>
<evidence type="ECO:0000256" key="5">
    <source>
        <dbReference type="ARBA" id="ARBA00023180"/>
    </source>
</evidence>
<evidence type="ECO:0000256" key="3">
    <source>
        <dbReference type="ARBA" id="ARBA00022723"/>
    </source>
</evidence>
<gene>
    <name evidence="10" type="primary">LOC100378957</name>
</gene>
<keyword evidence="9" id="KW-1185">Reference proteome</keyword>
<accession>A0ABM0GMU7</accession>
<proteinExistence type="inferred from homology"/>
<feature type="region of interest" description="Disordered" evidence="6">
    <location>
        <begin position="472"/>
        <end position="498"/>
    </location>
</feature>
<comment type="similarity">
    <text evidence="2">Belongs to the sulfatase family.</text>
</comment>
<evidence type="ECO:0000256" key="6">
    <source>
        <dbReference type="SAM" id="MobiDB-lite"/>
    </source>
</evidence>
<dbReference type="SUPFAM" id="SSF53649">
    <property type="entry name" value="Alkaline phosphatase-like"/>
    <property type="match status" value="1"/>
</dbReference>
<organism evidence="9 10">
    <name type="scientific">Saccoglossus kowalevskii</name>
    <name type="common">Acorn worm</name>
    <dbReference type="NCBI Taxonomy" id="10224"/>
    <lineage>
        <taxon>Eukaryota</taxon>
        <taxon>Metazoa</taxon>
        <taxon>Hemichordata</taxon>
        <taxon>Enteropneusta</taxon>
        <taxon>Harrimaniidae</taxon>
        <taxon>Saccoglossus</taxon>
    </lineage>
</organism>
<name>A0ABM0GMU7_SACKO</name>
<dbReference type="Gene3D" id="3.40.720.10">
    <property type="entry name" value="Alkaline Phosphatase, subunit A"/>
    <property type="match status" value="1"/>
</dbReference>
<dbReference type="Gene3D" id="3.30.1120.10">
    <property type="match status" value="1"/>
</dbReference>
<sequence length="498" mass="56320">MVMYNTRSQSMLAFALVVLASMSLVICSGSRKPHVVFIVADDLGWNDIGYNNPSIFTPTLDKLAREGVILNQSYVLPMCTPDRASLMSGYYAYRVGLQHKVLDHAEPAGLPLNFTLIPQRMKEHGYTTYMLGKWHLGFCKWEYTPTYRGFDHFYGFYNAAEDYFNHTTSKYLDLRNGKEVDWSKNGTYSTYMYAEKATEYIATHNKSTPMYMYLPFQSVHGVIEAPQKYLDMYTFIHDTNRRIKSAMVTAMDDAVKVVIAALERYELWDNTLLVFTTDNGGPANPNNAGNNWPLRGSKLTLWEGGTRGVGFVHGKMLEKKGYVNNEMMHVTDWYPTLLHIAGGKADSDMDGLNVWDTLNKGYPSPRKEFIYNIDEIEPTGAAIRVGDYKLIVGKAGHPDGWIPAPTIDGVWEEILPMNEYEGLLDGRLSKDNDTYLFNIKADPTERNNLAEQMPEKVAELSARLEELKQKLVPAIRPAPDPKGSDPRKFGGAWSPGWC</sequence>
<protein>
    <submittedName>
        <fullName evidence="10">Arylsulfatase I-like</fullName>
    </submittedName>
</protein>
<dbReference type="InterPro" id="IPR047115">
    <property type="entry name" value="ARSB"/>
</dbReference>
<evidence type="ECO:0000256" key="7">
    <source>
        <dbReference type="SAM" id="SignalP"/>
    </source>
</evidence>
<dbReference type="RefSeq" id="XP_002733395.1">
    <property type="nucleotide sequence ID" value="XM_002733349.2"/>
</dbReference>
<evidence type="ECO:0000313" key="10">
    <source>
        <dbReference type="RefSeq" id="XP_002733395.1"/>
    </source>
</evidence>
<evidence type="ECO:0000313" key="9">
    <source>
        <dbReference type="Proteomes" id="UP000694865"/>
    </source>
</evidence>
<keyword evidence="4" id="KW-0106">Calcium</keyword>
<feature type="signal peptide" evidence="7">
    <location>
        <begin position="1"/>
        <end position="27"/>
    </location>
</feature>
<keyword evidence="5" id="KW-0325">Glycoprotein</keyword>
<evidence type="ECO:0000256" key="1">
    <source>
        <dbReference type="ARBA" id="ARBA00001913"/>
    </source>
</evidence>
<evidence type="ECO:0000256" key="4">
    <source>
        <dbReference type="ARBA" id="ARBA00022837"/>
    </source>
</evidence>
<dbReference type="GeneID" id="100378957"/>
<dbReference type="InterPro" id="IPR017850">
    <property type="entry name" value="Alkaline_phosphatase_core_sf"/>
</dbReference>
<dbReference type="Pfam" id="PF00884">
    <property type="entry name" value="Sulfatase"/>
    <property type="match status" value="1"/>
</dbReference>
<keyword evidence="3" id="KW-0479">Metal-binding</keyword>
<feature type="domain" description="Sulfatase N-terminal" evidence="8">
    <location>
        <begin position="33"/>
        <end position="342"/>
    </location>
</feature>
<dbReference type="PANTHER" id="PTHR10342:SF273">
    <property type="entry name" value="RE14504P"/>
    <property type="match status" value="1"/>
</dbReference>
<feature type="chain" id="PRO_5045391317" evidence="7">
    <location>
        <begin position="28"/>
        <end position="498"/>
    </location>
</feature>
<dbReference type="PANTHER" id="PTHR10342">
    <property type="entry name" value="ARYLSULFATASE"/>
    <property type="match status" value="1"/>
</dbReference>
<keyword evidence="7" id="KW-0732">Signal</keyword>
<dbReference type="CDD" id="cd16029">
    <property type="entry name" value="4-S"/>
    <property type="match status" value="1"/>
</dbReference>
<dbReference type="InterPro" id="IPR000917">
    <property type="entry name" value="Sulfatase_N"/>
</dbReference>
<evidence type="ECO:0000256" key="2">
    <source>
        <dbReference type="ARBA" id="ARBA00008779"/>
    </source>
</evidence>
<dbReference type="Proteomes" id="UP000694865">
    <property type="component" value="Unplaced"/>
</dbReference>
<comment type="cofactor">
    <cofactor evidence="1">
        <name>Ca(2+)</name>
        <dbReference type="ChEBI" id="CHEBI:29108"/>
    </cofactor>
</comment>